<organism evidence="2 3">
    <name type="scientific">Litchfieldella qijiaojingensis</name>
    <dbReference type="NCBI Taxonomy" id="980347"/>
    <lineage>
        <taxon>Bacteria</taxon>
        <taxon>Pseudomonadati</taxon>
        <taxon>Pseudomonadota</taxon>
        <taxon>Gammaproteobacteria</taxon>
        <taxon>Oceanospirillales</taxon>
        <taxon>Halomonadaceae</taxon>
        <taxon>Litchfieldella</taxon>
    </lineage>
</organism>
<accession>A0ABQ2YWQ9</accession>
<evidence type="ECO:0000256" key="1">
    <source>
        <dbReference type="SAM" id="MobiDB-lite"/>
    </source>
</evidence>
<feature type="compositionally biased region" description="Basic and acidic residues" evidence="1">
    <location>
        <begin position="40"/>
        <end position="53"/>
    </location>
</feature>
<feature type="compositionally biased region" description="Low complexity" evidence="1">
    <location>
        <begin position="80"/>
        <end position="96"/>
    </location>
</feature>
<evidence type="ECO:0000313" key="3">
    <source>
        <dbReference type="Proteomes" id="UP000653056"/>
    </source>
</evidence>
<keyword evidence="3" id="KW-1185">Reference proteome</keyword>
<evidence type="ECO:0000313" key="2">
    <source>
        <dbReference type="EMBL" id="GGX97807.1"/>
    </source>
</evidence>
<reference evidence="3" key="1">
    <citation type="journal article" date="2019" name="Int. J. Syst. Evol. Microbiol.">
        <title>The Global Catalogue of Microorganisms (GCM) 10K type strain sequencing project: providing services to taxonomists for standard genome sequencing and annotation.</title>
        <authorList>
            <consortium name="The Broad Institute Genomics Platform"/>
            <consortium name="The Broad Institute Genome Sequencing Center for Infectious Disease"/>
            <person name="Wu L."/>
            <person name="Ma J."/>
        </authorList>
    </citation>
    <scope>NUCLEOTIDE SEQUENCE [LARGE SCALE GENOMIC DNA]</scope>
    <source>
        <strain evidence="3">KCTC 22228</strain>
    </source>
</reference>
<dbReference type="EMBL" id="BMXS01000013">
    <property type="protein sequence ID" value="GGX97807.1"/>
    <property type="molecule type" value="Genomic_DNA"/>
</dbReference>
<comment type="caution">
    <text evidence="2">The sequence shown here is derived from an EMBL/GenBank/DDBJ whole genome shotgun (WGS) entry which is preliminary data.</text>
</comment>
<protein>
    <submittedName>
        <fullName evidence="2">Uncharacterized protein</fullName>
    </submittedName>
</protein>
<name>A0ABQ2YWQ9_9GAMM</name>
<dbReference type="Proteomes" id="UP000653056">
    <property type="component" value="Unassembled WGS sequence"/>
</dbReference>
<gene>
    <name evidence="2" type="ORF">GCM10007160_26790</name>
</gene>
<proteinExistence type="predicted"/>
<dbReference type="RefSeq" id="WP_189470026.1">
    <property type="nucleotide sequence ID" value="NZ_BMXS01000013.1"/>
</dbReference>
<sequence>MTTEPQRLQYLEAMGLTAWEGRYRLPNARPTPECEWELPEPAKARTPGERLHGLLESQPEVRAPEPSSEPAPRQSRRARALLGEPLESSLPASPAPQDEEAPISMAASQAAPSVPQQALRFTLQVAALDRRWLVLLPGEAPPSAMAQRLLINLLRAAGIELKAPPEFQTFRWPMMDELPVEAPLDEARDGLRAFIDGRRRQGWHPERVLVFGDDEALARVLAVEDAHSSLLGLPAWWGASLEALAEGAAAKRAMLPLLSVWRAAWNDSVDGGDD</sequence>
<feature type="region of interest" description="Disordered" evidence="1">
    <location>
        <begin position="20"/>
        <end position="109"/>
    </location>
</feature>